<feature type="signal peptide" evidence="1">
    <location>
        <begin position="1"/>
        <end position="18"/>
    </location>
</feature>
<dbReference type="EMBL" id="CP101527">
    <property type="protein sequence ID" value="UZW75659.1"/>
    <property type="molecule type" value="Genomic_DNA"/>
</dbReference>
<dbReference type="Proteomes" id="UP001164472">
    <property type="component" value="Chromosome"/>
</dbReference>
<dbReference type="RefSeq" id="WP_251810516.1">
    <property type="nucleotide sequence ID" value="NZ_CP101527.1"/>
</dbReference>
<gene>
    <name evidence="2" type="ORF">NNL22_03425</name>
</gene>
<evidence type="ECO:0000313" key="2">
    <source>
        <dbReference type="EMBL" id="UZW75659.1"/>
    </source>
</evidence>
<keyword evidence="3" id="KW-1185">Reference proteome</keyword>
<sequence>MRVSTALLVSLLSANAFADIHTCEINQRTVYSDTPCNQISKTIQASTERQQSSHWWEELDGRNQYKHPILLDGPLDQRIDRVATIISEAWTKSADCQTAISTGDGGSSCKDFMKYIEPGTIFSQASRQYQSLNLYTKNRVKDQHKLATIKQQIHELVTFRSELKKHVQKQQLAQR</sequence>
<dbReference type="KEGG" id="asem:NNL22_03425"/>
<name>A0A9E8HTX1_9ALTE</name>
<evidence type="ECO:0000256" key="1">
    <source>
        <dbReference type="SAM" id="SignalP"/>
    </source>
</evidence>
<organism evidence="2 3">
    <name type="scientific">Alkalimarinus sediminis</name>
    <dbReference type="NCBI Taxonomy" id="1632866"/>
    <lineage>
        <taxon>Bacteria</taxon>
        <taxon>Pseudomonadati</taxon>
        <taxon>Pseudomonadota</taxon>
        <taxon>Gammaproteobacteria</taxon>
        <taxon>Alteromonadales</taxon>
        <taxon>Alteromonadaceae</taxon>
        <taxon>Alkalimarinus</taxon>
    </lineage>
</organism>
<accession>A0A9E8HTX1</accession>
<protein>
    <recommendedName>
        <fullName evidence="4">DUF4124 domain-containing protein</fullName>
    </recommendedName>
</protein>
<proteinExistence type="predicted"/>
<keyword evidence="1" id="KW-0732">Signal</keyword>
<evidence type="ECO:0008006" key="4">
    <source>
        <dbReference type="Google" id="ProtNLM"/>
    </source>
</evidence>
<dbReference type="AlphaFoldDB" id="A0A9E8HTX1"/>
<reference evidence="2" key="1">
    <citation type="submission" date="2022-07" db="EMBL/GenBank/DDBJ databases">
        <title>Alkalimarinus sp. nov., isolated from gut of a Alitta virens.</title>
        <authorList>
            <person name="Yang A.I."/>
            <person name="Shin N.-R."/>
        </authorList>
    </citation>
    <scope>NUCLEOTIDE SEQUENCE</scope>
    <source>
        <strain evidence="2">FA028</strain>
    </source>
</reference>
<evidence type="ECO:0000313" key="3">
    <source>
        <dbReference type="Proteomes" id="UP001164472"/>
    </source>
</evidence>
<feature type="chain" id="PRO_5039293748" description="DUF4124 domain-containing protein" evidence="1">
    <location>
        <begin position="19"/>
        <end position="175"/>
    </location>
</feature>